<protein>
    <submittedName>
        <fullName evidence="2">Uncharacterized protein</fullName>
    </submittedName>
</protein>
<feature type="region of interest" description="Disordered" evidence="1">
    <location>
        <begin position="91"/>
        <end position="113"/>
    </location>
</feature>
<feature type="compositionally biased region" description="Basic and acidic residues" evidence="1">
    <location>
        <begin position="91"/>
        <end position="100"/>
    </location>
</feature>
<dbReference type="EMBL" id="SRQM01000002">
    <property type="protein sequence ID" value="KAG6123683.1"/>
    <property type="molecule type" value="Genomic_DNA"/>
</dbReference>
<reference evidence="2 3" key="1">
    <citation type="journal article" date="2020" name="bioRxiv">
        <title>Whole genome comparisons of ergot fungi reveals the divergence and evolution of species within the genus Claviceps are the result of varying mechanisms driving genome evolution and host range expansion.</title>
        <authorList>
            <person name="Wyka S.A."/>
            <person name="Mondo S.J."/>
            <person name="Liu M."/>
            <person name="Dettman J."/>
            <person name="Nalam V."/>
            <person name="Broders K.D."/>
        </authorList>
    </citation>
    <scope>NUCLEOTIDE SEQUENCE [LARGE SCALE GENOMIC DNA]</scope>
    <source>
        <strain evidence="2 3">LM576</strain>
    </source>
</reference>
<feature type="compositionally biased region" description="Basic and acidic residues" evidence="1">
    <location>
        <begin position="518"/>
        <end position="528"/>
    </location>
</feature>
<feature type="region of interest" description="Disordered" evidence="1">
    <location>
        <begin position="56"/>
        <end position="75"/>
    </location>
</feature>
<name>A0A9P7TV23_9HYPO</name>
<keyword evidence="3" id="KW-1185">Reference proteome</keyword>
<comment type="caution">
    <text evidence="2">The sequence shown here is derived from an EMBL/GenBank/DDBJ whole genome shotgun (WGS) entry which is preliminary data.</text>
</comment>
<feature type="compositionally biased region" description="Polar residues" evidence="1">
    <location>
        <begin position="410"/>
        <end position="425"/>
    </location>
</feature>
<dbReference type="AlphaFoldDB" id="A0A9P7TV23"/>
<evidence type="ECO:0000313" key="2">
    <source>
        <dbReference type="EMBL" id="KAG6123683.1"/>
    </source>
</evidence>
<dbReference type="Proteomes" id="UP000732380">
    <property type="component" value="Unassembled WGS sequence"/>
</dbReference>
<evidence type="ECO:0000313" key="3">
    <source>
        <dbReference type="Proteomes" id="UP000732380"/>
    </source>
</evidence>
<feature type="compositionally biased region" description="Polar residues" evidence="1">
    <location>
        <begin position="484"/>
        <end position="501"/>
    </location>
</feature>
<gene>
    <name evidence="2" type="ORF">E4U13_002312</name>
</gene>
<organism evidence="2 3">
    <name type="scientific">Claviceps humidiphila</name>
    <dbReference type="NCBI Taxonomy" id="1294629"/>
    <lineage>
        <taxon>Eukaryota</taxon>
        <taxon>Fungi</taxon>
        <taxon>Dikarya</taxon>
        <taxon>Ascomycota</taxon>
        <taxon>Pezizomycotina</taxon>
        <taxon>Sordariomycetes</taxon>
        <taxon>Hypocreomycetidae</taxon>
        <taxon>Hypocreales</taxon>
        <taxon>Clavicipitaceae</taxon>
        <taxon>Claviceps</taxon>
    </lineage>
</organism>
<feature type="compositionally biased region" description="Low complexity" evidence="1">
    <location>
        <begin position="359"/>
        <end position="372"/>
    </location>
</feature>
<feature type="region of interest" description="Disordered" evidence="1">
    <location>
        <begin position="1"/>
        <end position="44"/>
    </location>
</feature>
<evidence type="ECO:0000256" key="1">
    <source>
        <dbReference type="SAM" id="MobiDB-lite"/>
    </source>
</evidence>
<feature type="region of interest" description="Disordered" evidence="1">
    <location>
        <begin position="406"/>
        <end position="546"/>
    </location>
</feature>
<feature type="compositionally biased region" description="Basic and acidic residues" evidence="1">
    <location>
        <begin position="25"/>
        <end position="34"/>
    </location>
</feature>
<proteinExistence type="predicted"/>
<accession>A0A9P7TV23</accession>
<feature type="region of interest" description="Disordered" evidence="1">
    <location>
        <begin position="348"/>
        <end position="374"/>
    </location>
</feature>
<feature type="region of interest" description="Disordered" evidence="1">
    <location>
        <begin position="182"/>
        <end position="226"/>
    </location>
</feature>
<sequence>MSEAKRKSDLVSPFGGTELCQIPDRLAEPRDARGSDLMPRTNTFDGIRARMIKHLSQDVSSRRQSRVSIGHSDEEVARRAEVRRLRQKRIQDELQRDNEGHAPSVGSNHSTQRLATVVDLGSPRSGPRDTIEFSVVDCAVPSCPDSDLSSSQCSRACAASCIPNTQDRDICYSVRCSLQPEIPSATDGVSSHTNPKTPPLPEQKRSSTLTTSIRPSSQLDSSQVERVPAVDSEFNIRHGSHAWDDQTALGVWLIAQGIKLHDTSMPQDEQTIRVDRSPVQHAASTVDDFGGVDSIMEFLFSVPEGALAATPLPPDDAKHGNLESDCAIVEKYGEKLASCSKSDAQATEGVKDKGSSNYPSVMPSVDSSPSLSEARSYVLSQQDMENLELSPIRWYSRVPPYKDLGHSEGKSSYTTADEQVLSNNADDSDVPEILGAFISHSEGPKRQSKKRRSAREQVAAPDLNKPLPAPGFLGSLGDVPHVPPSSSEATNFDTSSGTSKRISLKQKLQKSLSGLSKLGDHTKMDKTMPEVPSSRESQKPIMSSYV</sequence>
<feature type="compositionally biased region" description="Polar residues" evidence="1">
    <location>
        <begin position="206"/>
        <end position="224"/>
    </location>
</feature>